<evidence type="ECO:0000313" key="3">
    <source>
        <dbReference type="Proteomes" id="UP000182077"/>
    </source>
</evidence>
<proteinExistence type="predicted"/>
<sequence length="112" mass="12959">MGEVSTKDECVLKGEGAEMTRAKKYDGITHYLKMNNGSQVTLTFTQFDELLFPRSGLPQTARQDLDWWANDYRHPEKGAYGWLNANYEVAQVNLVKEYVVFNKLVKSNWLYS</sequence>
<name>A0A1L8TNG2_9ENTE</name>
<dbReference type="AlphaFoldDB" id="A0A1L8TNG2"/>
<dbReference type="Proteomes" id="UP000182077">
    <property type="component" value="Unassembled WGS sequence"/>
</dbReference>
<reference evidence="2 3" key="1">
    <citation type="submission" date="2014-12" db="EMBL/GenBank/DDBJ databases">
        <title>Draft genome sequences of 29 type strains of Enterococci.</title>
        <authorList>
            <person name="Zhong Z."/>
            <person name="Sun Z."/>
            <person name="Liu W."/>
            <person name="Zhang W."/>
            <person name="Zhang H."/>
        </authorList>
    </citation>
    <scope>NUCLEOTIDE SEQUENCE [LARGE SCALE GENOMIC DNA]</scope>
    <source>
        <strain evidence="2 3">DSM 17122</strain>
    </source>
</reference>
<dbReference type="InterPro" id="IPR056079">
    <property type="entry name" value="DUF7662"/>
</dbReference>
<dbReference type="EMBL" id="JXKQ01000004">
    <property type="protein sequence ID" value="OJG45851.1"/>
    <property type="molecule type" value="Genomic_DNA"/>
</dbReference>
<dbReference type="STRING" id="249189.RV04_GL001617"/>
<feature type="domain" description="DUF7662" evidence="1">
    <location>
        <begin position="25"/>
        <end position="102"/>
    </location>
</feature>
<dbReference type="Pfam" id="PF24698">
    <property type="entry name" value="DUF7662"/>
    <property type="match status" value="1"/>
</dbReference>
<keyword evidence="3" id="KW-1185">Reference proteome</keyword>
<comment type="caution">
    <text evidence="2">The sequence shown here is derived from an EMBL/GenBank/DDBJ whole genome shotgun (WGS) entry which is preliminary data.</text>
</comment>
<protein>
    <recommendedName>
        <fullName evidence="1">DUF7662 domain-containing protein</fullName>
    </recommendedName>
</protein>
<gene>
    <name evidence="2" type="ORF">RV04_GL001617</name>
</gene>
<evidence type="ECO:0000313" key="2">
    <source>
        <dbReference type="EMBL" id="OJG45851.1"/>
    </source>
</evidence>
<evidence type="ECO:0000259" key="1">
    <source>
        <dbReference type="Pfam" id="PF24698"/>
    </source>
</evidence>
<organism evidence="2 3">
    <name type="scientific">Enterococcus hermanniensis</name>
    <dbReference type="NCBI Taxonomy" id="249189"/>
    <lineage>
        <taxon>Bacteria</taxon>
        <taxon>Bacillati</taxon>
        <taxon>Bacillota</taxon>
        <taxon>Bacilli</taxon>
        <taxon>Lactobacillales</taxon>
        <taxon>Enterococcaceae</taxon>
        <taxon>Enterococcus</taxon>
    </lineage>
</organism>
<accession>A0A1L8TNG2</accession>